<evidence type="ECO:0000256" key="3">
    <source>
        <dbReference type="ARBA" id="ARBA00022737"/>
    </source>
</evidence>
<reference evidence="9" key="1">
    <citation type="submission" date="2020-11" db="EMBL/GenBank/DDBJ databases">
        <authorList>
            <person name="Tran Van P."/>
        </authorList>
    </citation>
    <scope>NUCLEOTIDE SEQUENCE</scope>
</reference>
<dbReference type="OrthoDB" id="5803930at2759"/>
<proteinExistence type="predicted"/>
<dbReference type="PANTHER" id="PTHR24406">
    <property type="entry name" value="TRANSCRIPTIONAL REPRESSOR CTCFL-RELATED"/>
    <property type="match status" value="1"/>
</dbReference>
<keyword evidence="4" id="KW-0863">Zinc-finger</keyword>
<comment type="subcellular location">
    <subcellularLocation>
        <location evidence="1">Nucleus</location>
    </subcellularLocation>
</comment>
<feature type="signal peptide" evidence="8">
    <location>
        <begin position="1"/>
        <end position="17"/>
    </location>
</feature>
<dbReference type="PROSITE" id="PS00028">
    <property type="entry name" value="ZINC_FINGER_C2H2_1"/>
    <property type="match status" value="7"/>
</dbReference>
<gene>
    <name evidence="9" type="ORF">CTOB1V02_LOCUS10578</name>
</gene>
<dbReference type="EMBL" id="OB665084">
    <property type="protein sequence ID" value="CAD7232750.1"/>
    <property type="molecule type" value="Genomic_DNA"/>
</dbReference>
<dbReference type="Gene3D" id="3.30.160.60">
    <property type="entry name" value="Classic Zinc Finger"/>
    <property type="match status" value="3"/>
</dbReference>
<keyword evidence="3" id="KW-0677">Repeat</keyword>
<accession>A0A7R8WPS6</accession>
<dbReference type="InterPro" id="IPR013087">
    <property type="entry name" value="Znf_C2H2_type"/>
</dbReference>
<evidence type="ECO:0000256" key="2">
    <source>
        <dbReference type="ARBA" id="ARBA00022723"/>
    </source>
</evidence>
<evidence type="ECO:0000256" key="6">
    <source>
        <dbReference type="ARBA" id="ARBA00023242"/>
    </source>
</evidence>
<dbReference type="SMART" id="SM00355">
    <property type="entry name" value="ZnF_C2H2"/>
    <property type="match status" value="10"/>
</dbReference>
<dbReference type="PROSITE" id="PS50157">
    <property type="entry name" value="ZINC_FINGER_C2H2_2"/>
    <property type="match status" value="5"/>
</dbReference>
<evidence type="ECO:0000256" key="4">
    <source>
        <dbReference type="ARBA" id="ARBA00022771"/>
    </source>
</evidence>
<dbReference type="GO" id="GO:0005634">
    <property type="term" value="C:nucleus"/>
    <property type="evidence" value="ECO:0007669"/>
    <property type="project" value="UniProtKB-SubCell"/>
</dbReference>
<keyword evidence="2" id="KW-0479">Metal-binding</keyword>
<name>A0A7R8WPS6_9CRUS</name>
<evidence type="ECO:0000256" key="7">
    <source>
        <dbReference type="SAM" id="MobiDB-lite"/>
    </source>
</evidence>
<evidence type="ECO:0000256" key="1">
    <source>
        <dbReference type="ARBA" id="ARBA00004123"/>
    </source>
</evidence>
<dbReference type="AlphaFoldDB" id="A0A7R8WPS6"/>
<feature type="chain" id="PRO_5043882233" evidence="8">
    <location>
        <begin position="18"/>
        <end position="847"/>
    </location>
</feature>
<evidence type="ECO:0000313" key="9">
    <source>
        <dbReference type="EMBL" id="CAD7232750.1"/>
    </source>
</evidence>
<dbReference type="InterPro" id="IPR036236">
    <property type="entry name" value="Znf_C2H2_sf"/>
</dbReference>
<evidence type="ECO:0000256" key="8">
    <source>
        <dbReference type="SAM" id="SignalP"/>
    </source>
</evidence>
<protein>
    <submittedName>
        <fullName evidence="9">Uncharacterized protein</fullName>
    </submittedName>
</protein>
<keyword evidence="6" id="KW-0539">Nucleus</keyword>
<evidence type="ECO:0000256" key="5">
    <source>
        <dbReference type="ARBA" id="ARBA00022833"/>
    </source>
</evidence>
<dbReference type="GO" id="GO:0008270">
    <property type="term" value="F:zinc ion binding"/>
    <property type="evidence" value="ECO:0007669"/>
    <property type="project" value="UniProtKB-KW"/>
</dbReference>
<keyword evidence="5" id="KW-0862">Zinc</keyword>
<organism evidence="9">
    <name type="scientific">Cyprideis torosa</name>
    <dbReference type="NCBI Taxonomy" id="163714"/>
    <lineage>
        <taxon>Eukaryota</taxon>
        <taxon>Metazoa</taxon>
        <taxon>Ecdysozoa</taxon>
        <taxon>Arthropoda</taxon>
        <taxon>Crustacea</taxon>
        <taxon>Oligostraca</taxon>
        <taxon>Ostracoda</taxon>
        <taxon>Podocopa</taxon>
        <taxon>Podocopida</taxon>
        <taxon>Cytherocopina</taxon>
        <taxon>Cytheroidea</taxon>
        <taxon>Cytherideidae</taxon>
        <taxon>Cyprideis</taxon>
    </lineage>
</organism>
<dbReference type="SUPFAM" id="SSF57667">
    <property type="entry name" value="beta-beta-alpha zinc fingers"/>
    <property type="match status" value="3"/>
</dbReference>
<feature type="region of interest" description="Disordered" evidence="7">
    <location>
        <begin position="179"/>
        <end position="215"/>
    </location>
</feature>
<feature type="compositionally biased region" description="Basic residues" evidence="7">
    <location>
        <begin position="193"/>
        <end position="203"/>
    </location>
</feature>
<dbReference type="InterPro" id="IPR050888">
    <property type="entry name" value="ZnF_C2H2-type_TF"/>
</dbReference>
<keyword evidence="8" id="KW-0732">Signal</keyword>
<sequence length="847" mass="96187">MLHFALSSLRMLHFALSSLRMLHFALSSLRMLHFALSSLRMLHFALSSLRMLHFTLSSLRMLHFALSSLRMLHFTLSSLRMLHFAALSSTLVPFGMAGSSSTCLICGTASRDALVVGRKEELPVPLSTWEEFVEGNPELDWGPPGDRALCSTCVQTVKDFHAMKLELAEKRRSLLNQLQQKLKTPSEPSPPVRRPRGRPRKARNNPETQGNGDSALYQKSWESESGLKDWIAPVPAAPREACCKLCKVSFDALRRAVDEHAASSKHVENAQSLEKLFEAGRPRRRGRPSIKALEAAEAVQLRKRLKQEDDEDSETDEKADVEIKMLQEDLPTSSGSVAFVLRPKRRREGRAGQDLKTLKVQNPLLLQHCKPVSVTRFSCCSCAEVFDTEREFLFHYELNHSESNAGLLPSSLTEDAKKVEMIEVPVDLPWAPGQPIPWPDDGMVRCRFCEVSFATKHEFDEHAAKTHGVPEDSEYSYNDSTTSLPDDASKWNRPSRTFMCTVPKCRSRRIFKEWKAFCLHLKKGHRMGDPSICLVCDQVFTDISIYMQHVKEHDSRGDPLQCELCKVVFYAYSDLVEHQRECHKQRSYRCKYCPSQFMTSRERAFHIQCHESERPHQCAVCGKRFENPRQLRCHMVQAHDNALPCMLCEKSFTTKDELDLHEGSHDECMTCGKKGFDSVDALKKHILHHERTPGRTCEHCGVEYKLEASLVRHLAEKHGVGEQEPLSISLKKNKPFKKVHGDIVLNENQNEEGGLLDWSDEEPDGGKKHHTLLLPPAMEESNKEPQQPTVILKPNQRRIKKVAAEKRMVSIPQDVDETGTMYMLLDEAGNSEFITPHMATIVVGTLE</sequence>